<dbReference type="CDD" id="cd04202">
    <property type="entry name" value="CuRO_D2_2dMcoN_like"/>
    <property type="match status" value="1"/>
</dbReference>
<feature type="domain" description="Copper amine oxidase-like N-terminal" evidence="8">
    <location>
        <begin position="358"/>
        <end position="463"/>
    </location>
</feature>
<evidence type="ECO:0000256" key="2">
    <source>
        <dbReference type="ARBA" id="ARBA00023002"/>
    </source>
</evidence>
<evidence type="ECO:0000256" key="4">
    <source>
        <dbReference type="SAM" id="MobiDB-lite"/>
    </source>
</evidence>
<feature type="domain" description="Plastocyanin-like" evidence="7">
    <location>
        <begin position="74"/>
        <end position="174"/>
    </location>
</feature>
<organism evidence="10 11">
    <name type="scientific">Cohnella terricola</name>
    <dbReference type="NCBI Taxonomy" id="1289167"/>
    <lineage>
        <taxon>Bacteria</taxon>
        <taxon>Bacillati</taxon>
        <taxon>Bacillota</taxon>
        <taxon>Bacilli</taxon>
        <taxon>Bacillales</taxon>
        <taxon>Paenibacillaceae</taxon>
        <taxon>Cohnella</taxon>
    </lineage>
</organism>
<name>A0A559JJ00_9BACL</name>
<protein>
    <recommendedName>
        <fullName evidence="12">Copper oxidase</fullName>
    </recommendedName>
</protein>
<dbReference type="AlphaFoldDB" id="A0A559JJ00"/>
<accession>A0A559JJ00</accession>
<dbReference type="Pfam" id="PF07732">
    <property type="entry name" value="Cu-oxidase_3"/>
    <property type="match status" value="1"/>
</dbReference>
<dbReference type="InterPro" id="IPR011706">
    <property type="entry name" value="Cu-oxidase_C"/>
</dbReference>
<keyword evidence="1" id="KW-0479">Metal-binding</keyword>
<gene>
    <name evidence="10" type="ORF">FPZ45_12995</name>
</gene>
<feature type="domain" description="EfeO-type cupredoxin-like" evidence="9">
    <location>
        <begin position="503"/>
        <end position="583"/>
    </location>
</feature>
<feature type="signal peptide" evidence="5">
    <location>
        <begin position="1"/>
        <end position="33"/>
    </location>
</feature>
<dbReference type="Pfam" id="PF07833">
    <property type="entry name" value="Cu_amine_oxidN1"/>
    <property type="match status" value="1"/>
</dbReference>
<dbReference type="GO" id="GO:0005507">
    <property type="term" value="F:copper ion binding"/>
    <property type="evidence" value="ECO:0007669"/>
    <property type="project" value="InterPro"/>
</dbReference>
<evidence type="ECO:0000313" key="11">
    <source>
        <dbReference type="Proteomes" id="UP000316330"/>
    </source>
</evidence>
<evidence type="ECO:0000259" key="7">
    <source>
        <dbReference type="Pfam" id="PF07732"/>
    </source>
</evidence>
<comment type="caution">
    <text evidence="10">The sequence shown here is derived from an EMBL/GenBank/DDBJ whole genome shotgun (WGS) entry which is preliminary data.</text>
</comment>
<dbReference type="InterPro" id="IPR028096">
    <property type="entry name" value="EfeO_Cupredoxin"/>
</dbReference>
<sequence length="585" mass="64397">MINNTFLQRGIKKLLLAACAMTIILAIPLSSAAAEPTTIKKFQLYATDGYMTLPDGVQLYIWGYSLTNEPGSATFPAPALEVNEGDQVEIILTNIGPKKSGIKRLAHTIHFHGLDTDQQNDGVPHTSPAIQVGGSFKYQFKAKHAGTFFYHCHVDTIEHLQMGMYGAFIVKAKNGINQAWTGGPSFDKDYVFLLNEIDPVWHQAVEEGKPYDRTNFHPKYWTINGKAYPDSEKDPTSYIDGEVGETVLIRLINSGYEPHSFHMHGYHFQIIASDGRPLPEPVTKDTVLIGPGERYDLLVTFDQSGMFPFHSHNIVDNTNNGAYPGGLHTMIDVKENTPDSSPMLMTIRLKEGRNAVMVNGESMRLPNSPVVLNGTTYIPARFIGEMLGAEVKWLPKEKSIIYTTDKTTIQLWLNSSQSKVNGRLVSLFAPPKEIKGTTMVPLRFIADQLGAKLSKDSKTGEIIFTGAMSVASAPSHQSHTDGTSSGEANGNGGTGSMDQPTSTDPLTVIITTSFMPAKLTIKKGQTVKWVNKDTQIHTVYDLQDKFNSPNILPNAEFSYTFAETGTYTYYCSTHPSMVGEVIVTD</sequence>
<evidence type="ECO:0000313" key="10">
    <source>
        <dbReference type="EMBL" id="TVX99853.1"/>
    </source>
</evidence>
<keyword evidence="2" id="KW-0560">Oxidoreductase</keyword>
<evidence type="ECO:0000256" key="3">
    <source>
        <dbReference type="ARBA" id="ARBA00023008"/>
    </source>
</evidence>
<feature type="compositionally biased region" description="Polar residues" evidence="4">
    <location>
        <begin position="473"/>
        <end position="488"/>
    </location>
</feature>
<dbReference type="InterPro" id="IPR012854">
    <property type="entry name" value="Cu_amine_oxidase-like_N"/>
</dbReference>
<evidence type="ECO:0000259" key="8">
    <source>
        <dbReference type="Pfam" id="PF07833"/>
    </source>
</evidence>
<evidence type="ECO:0008006" key="12">
    <source>
        <dbReference type="Google" id="ProtNLM"/>
    </source>
</evidence>
<dbReference type="InterPro" id="IPR011707">
    <property type="entry name" value="Cu-oxidase-like_N"/>
</dbReference>
<dbReference type="PANTHER" id="PTHR11709">
    <property type="entry name" value="MULTI-COPPER OXIDASE"/>
    <property type="match status" value="1"/>
</dbReference>
<dbReference type="InterPro" id="IPR045087">
    <property type="entry name" value="Cu-oxidase_fam"/>
</dbReference>
<dbReference type="SUPFAM" id="SSF55383">
    <property type="entry name" value="Copper amine oxidase, domain N"/>
    <property type="match status" value="2"/>
</dbReference>
<keyword evidence="11" id="KW-1185">Reference proteome</keyword>
<dbReference type="InterPro" id="IPR008972">
    <property type="entry name" value="Cupredoxin"/>
</dbReference>
<evidence type="ECO:0000259" key="9">
    <source>
        <dbReference type="Pfam" id="PF13473"/>
    </source>
</evidence>
<dbReference type="Gene3D" id="2.60.40.420">
    <property type="entry name" value="Cupredoxins - blue copper proteins"/>
    <property type="match status" value="3"/>
</dbReference>
<dbReference type="EMBL" id="VNJJ01000006">
    <property type="protein sequence ID" value="TVX99853.1"/>
    <property type="molecule type" value="Genomic_DNA"/>
</dbReference>
<dbReference type="PANTHER" id="PTHR11709:SF394">
    <property type="entry name" value="FI03373P-RELATED"/>
    <property type="match status" value="1"/>
</dbReference>
<evidence type="ECO:0000256" key="5">
    <source>
        <dbReference type="SAM" id="SignalP"/>
    </source>
</evidence>
<evidence type="ECO:0000256" key="1">
    <source>
        <dbReference type="ARBA" id="ARBA00022723"/>
    </source>
</evidence>
<keyword evidence="3" id="KW-0186">Copper</keyword>
<dbReference type="Pfam" id="PF13473">
    <property type="entry name" value="Cupredoxin_1"/>
    <property type="match status" value="1"/>
</dbReference>
<feature type="chain" id="PRO_5038392084" description="Copper oxidase" evidence="5">
    <location>
        <begin position="34"/>
        <end position="585"/>
    </location>
</feature>
<dbReference type="Pfam" id="PF07731">
    <property type="entry name" value="Cu-oxidase_2"/>
    <property type="match status" value="1"/>
</dbReference>
<proteinExistence type="predicted"/>
<dbReference type="OrthoDB" id="9757546at2"/>
<dbReference type="Gene3D" id="3.30.457.10">
    <property type="entry name" value="Copper amine oxidase-like, N-terminal domain"/>
    <property type="match status" value="2"/>
</dbReference>
<dbReference type="Proteomes" id="UP000316330">
    <property type="component" value="Unassembled WGS sequence"/>
</dbReference>
<dbReference type="GO" id="GO:0016491">
    <property type="term" value="F:oxidoreductase activity"/>
    <property type="evidence" value="ECO:0007669"/>
    <property type="project" value="UniProtKB-KW"/>
</dbReference>
<dbReference type="SUPFAM" id="SSF49503">
    <property type="entry name" value="Cupredoxins"/>
    <property type="match status" value="3"/>
</dbReference>
<reference evidence="10 11" key="1">
    <citation type="submission" date="2019-07" db="EMBL/GenBank/DDBJ databases">
        <authorList>
            <person name="Kim J."/>
        </authorList>
    </citation>
    <scope>NUCLEOTIDE SEQUENCE [LARGE SCALE GENOMIC DNA]</scope>
    <source>
        <strain evidence="10 11">G13</strain>
    </source>
</reference>
<keyword evidence="5" id="KW-0732">Signal</keyword>
<evidence type="ECO:0000259" key="6">
    <source>
        <dbReference type="Pfam" id="PF07731"/>
    </source>
</evidence>
<feature type="domain" description="Plastocyanin-like" evidence="6">
    <location>
        <begin position="214"/>
        <end position="313"/>
    </location>
</feature>
<feature type="region of interest" description="Disordered" evidence="4">
    <location>
        <begin position="473"/>
        <end position="502"/>
    </location>
</feature>
<dbReference type="InterPro" id="IPR036582">
    <property type="entry name" value="Mao_N_sf"/>
</dbReference>